<dbReference type="Pfam" id="PF01636">
    <property type="entry name" value="APH"/>
    <property type="match status" value="1"/>
</dbReference>
<dbReference type="PANTHER" id="PTHR21310:SF57">
    <property type="entry name" value="BLR2944 PROTEIN"/>
    <property type="match status" value="1"/>
</dbReference>
<sequence length="461" mass="49318">MAVTPVTPAAEAITLADGVGAVLAAATGRAITDVRVRPFTGGASRQVFAVEARDPAGTAVRAVLRRDPPGHGDTARMRAEAACLRAAAGAGVPVPTVLAAGDTAPGIDAPYLLMELVGGESIPRKLQRNPEFALLRDRLAGELGRVLGLLHRTPLDTLGMLDDGDPLDMIEQVYRDLGDPRPVVEMGLRRLREGPPPRRPNTLVHGDFRLGNFLVEPDGIRAVLDWELAHIGNPVEDLGWLCVRAWRFGAAAPVGGLGSREQLLDGYEQCTGTRPAAAELRWWEAFGTLKWLVLSMFQAERHHSGTERSLELAAIGRRVCESEYDLLIALDLLDGTASVPAPTTPPPTVHDRPGPAEILELVAEALTTEIGPALTADHSRERYTLRVCANLLAIAARELHAGPAATTVVRRLLTALGCDSEAALADRLRTGALPYSDNAIRHAVTTAVLSRLRVANPRYAE</sequence>
<dbReference type="GeneID" id="80349545"/>
<proteinExistence type="predicted"/>
<dbReference type="KEGG" id="nwl:NWFMUON74_51050"/>
<dbReference type="PANTHER" id="PTHR21310">
    <property type="entry name" value="AMINOGLYCOSIDE PHOSPHOTRANSFERASE-RELATED-RELATED"/>
    <property type="match status" value="1"/>
</dbReference>
<protein>
    <submittedName>
        <fullName evidence="3">Uncharacterized protein</fullName>
    </submittedName>
</protein>
<dbReference type="EMBL" id="AP023396">
    <property type="protein sequence ID" value="BCK57333.1"/>
    <property type="molecule type" value="Genomic_DNA"/>
</dbReference>
<dbReference type="InterPro" id="IPR051678">
    <property type="entry name" value="AGP_Transferase"/>
</dbReference>
<dbReference type="RefSeq" id="WP_232110591.1">
    <property type="nucleotide sequence ID" value="NZ_AP023396.1"/>
</dbReference>
<feature type="domain" description="DUF6285" evidence="2">
    <location>
        <begin position="379"/>
        <end position="459"/>
    </location>
</feature>
<dbReference type="Gene3D" id="3.90.1200.10">
    <property type="match status" value="1"/>
</dbReference>
<dbReference type="Pfam" id="PF19802">
    <property type="entry name" value="DUF6285"/>
    <property type="match status" value="1"/>
</dbReference>
<gene>
    <name evidence="3" type="ORF">NWFMUON74_51050</name>
</gene>
<evidence type="ECO:0000259" key="2">
    <source>
        <dbReference type="Pfam" id="PF19802"/>
    </source>
</evidence>
<dbReference type="SUPFAM" id="SSF56112">
    <property type="entry name" value="Protein kinase-like (PK-like)"/>
    <property type="match status" value="1"/>
</dbReference>
<accession>A0A7G1KSZ9</accession>
<name>A0A7G1KSZ9_9NOCA</name>
<dbReference type="InterPro" id="IPR011009">
    <property type="entry name" value="Kinase-like_dom_sf"/>
</dbReference>
<dbReference type="InterPro" id="IPR041726">
    <property type="entry name" value="ACAD10_11_N"/>
</dbReference>
<evidence type="ECO:0000259" key="1">
    <source>
        <dbReference type="Pfam" id="PF01636"/>
    </source>
</evidence>
<keyword evidence="4" id="KW-1185">Reference proteome</keyword>
<evidence type="ECO:0000313" key="3">
    <source>
        <dbReference type="EMBL" id="BCK57333.1"/>
    </source>
</evidence>
<dbReference type="InterPro" id="IPR046252">
    <property type="entry name" value="DUF6285"/>
</dbReference>
<feature type="domain" description="Aminoglycoside phosphotransferase" evidence="1">
    <location>
        <begin position="36"/>
        <end position="254"/>
    </location>
</feature>
<reference evidence="3 4" key="1">
    <citation type="submission" date="2020-08" db="EMBL/GenBank/DDBJ databases">
        <title>Genome Sequencing of Nocardia wallacei strain FMUON74 and assembly.</title>
        <authorList>
            <person name="Toyokawa M."/>
            <person name="Uesaka K."/>
        </authorList>
    </citation>
    <scope>NUCLEOTIDE SEQUENCE [LARGE SCALE GENOMIC DNA]</scope>
    <source>
        <strain evidence="3 4">FMUON74</strain>
    </source>
</reference>
<dbReference type="CDD" id="cd05154">
    <property type="entry name" value="ACAD10_11_N-like"/>
    <property type="match status" value="1"/>
</dbReference>
<evidence type="ECO:0000313" key="4">
    <source>
        <dbReference type="Proteomes" id="UP000516173"/>
    </source>
</evidence>
<dbReference type="Gene3D" id="3.30.200.20">
    <property type="entry name" value="Phosphorylase Kinase, domain 1"/>
    <property type="match status" value="1"/>
</dbReference>
<dbReference type="InterPro" id="IPR002575">
    <property type="entry name" value="Aminoglycoside_PTrfase"/>
</dbReference>
<organism evidence="3 4">
    <name type="scientific">Nocardia wallacei</name>
    <dbReference type="NCBI Taxonomy" id="480035"/>
    <lineage>
        <taxon>Bacteria</taxon>
        <taxon>Bacillati</taxon>
        <taxon>Actinomycetota</taxon>
        <taxon>Actinomycetes</taxon>
        <taxon>Mycobacteriales</taxon>
        <taxon>Nocardiaceae</taxon>
        <taxon>Nocardia</taxon>
    </lineage>
</organism>
<dbReference type="Proteomes" id="UP000516173">
    <property type="component" value="Chromosome"/>
</dbReference>
<dbReference type="AlphaFoldDB" id="A0A7G1KSZ9"/>